<dbReference type="GO" id="GO:0000082">
    <property type="term" value="P:G1/S transition of mitotic cell cycle"/>
    <property type="evidence" value="ECO:0000318"/>
    <property type="project" value="GO_Central"/>
</dbReference>
<evidence type="ECO:0000313" key="13">
    <source>
        <dbReference type="Proteomes" id="UP000002051"/>
    </source>
</evidence>
<evidence type="ECO:0000256" key="7">
    <source>
        <dbReference type="RuleBase" id="RU000383"/>
    </source>
</evidence>
<dbReference type="SMART" id="SM00385">
    <property type="entry name" value="CYCLIN"/>
    <property type="match status" value="1"/>
</dbReference>
<dbReference type="Proteomes" id="UP000265566">
    <property type="component" value="Chromosome 8"/>
</dbReference>
<dbReference type="Gramene" id="rna47925">
    <property type="protein sequence ID" value="RHN41589.1"/>
    <property type="gene ID" value="gene47925"/>
</dbReference>
<evidence type="ECO:0000256" key="4">
    <source>
        <dbReference type="ARBA" id="ARBA00023127"/>
    </source>
</evidence>
<dbReference type="GO" id="GO:0005737">
    <property type="term" value="C:cytoplasm"/>
    <property type="evidence" value="ECO:0000318"/>
    <property type="project" value="GO_Central"/>
</dbReference>
<dbReference type="KEGG" id="mtr:11443522"/>
<protein>
    <recommendedName>
        <fullName evidence="6">B-like cyclin</fullName>
    </recommendedName>
</protein>
<dbReference type="AlphaFoldDB" id="G7LJ87"/>
<evidence type="ECO:0000256" key="6">
    <source>
        <dbReference type="ARBA" id="ARBA00032263"/>
    </source>
</evidence>
<accession>G7LJ87</accession>
<name>G7LJ87_MEDTR</name>
<dbReference type="EMBL" id="CM001224">
    <property type="protein sequence ID" value="AET03383.1"/>
    <property type="molecule type" value="Genomic_DNA"/>
</dbReference>
<dbReference type="InterPro" id="IPR036915">
    <property type="entry name" value="Cyclin-like_sf"/>
</dbReference>
<reference evidence="12" key="3">
    <citation type="submission" date="2015-04" db="UniProtKB">
        <authorList>
            <consortium name="EnsemblPlants"/>
        </authorList>
    </citation>
    <scope>IDENTIFICATION</scope>
    <source>
        <strain evidence="12">cv. Jemalong A17</strain>
    </source>
</reference>
<keyword evidence="5" id="KW-0131">Cell cycle</keyword>
<dbReference type="InterPro" id="IPR004367">
    <property type="entry name" value="Cyclin_C-dom"/>
</dbReference>
<dbReference type="GO" id="GO:0000307">
    <property type="term" value="C:cyclin-dependent protein kinase holoenzyme complex"/>
    <property type="evidence" value="ECO:0000318"/>
    <property type="project" value="GO_Central"/>
</dbReference>
<feature type="domain" description="Cyclin-like" evidence="9">
    <location>
        <begin position="113"/>
        <end position="202"/>
    </location>
</feature>
<dbReference type="FunFam" id="1.10.472.10:FF:000040">
    <property type="entry name" value="D6-type cyclin"/>
    <property type="match status" value="1"/>
</dbReference>
<reference evidence="14" key="4">
    <citation type="journal article" date="2018" name="Nat. Plants">
        <title>Whole-genome landscape of Medicago truncatula symbiotic genes.</title>
        <authorList>
            <person name="Pecrix Y."/>
            <person name="Staton S.E."/>
            <person name="Sallet E."/>
            <person name="Lelandais-Briere C."/>
            <person name="Moreau S."/>
            <person name="Carrere S."/>
            <person name="Blein T."/>
            <person name="Jardinaud M.F."/>
            <person name="Latrasse D."/>
            <person name="Zouine M."/>
            <person name="Zahm M."/>
            <person name="Kreplak J."/>
            <person name="Mayjonade B."/>
            <person name="Satge C."/>
            <person name="Perez M."/>
            <person name="Cauet S."/>
            <person name="Marande W."/>
            <person name="Chantry-Darmon C."/>
            <person name="Lopez-Roques C."/>
            <person name="Bouchez O."/>
            <person name="Berard A."/>
            <person name="Debelle F."/>
            <person name="Munos S."/>
            <person name="Bendahmane A."/>
            <person name="Berges H."/>
            <person name="Niebel A."/>
            <person name="Buitink J."/>
            <person name="Frugier F."/>
            <person name="Benhamed M."/>
            <person name="Crespi M."/>
            <person name="Gouzy J."/>
            <person name="Gamas P."/>
        </authorList>
    </citation>
    <scope>NUCLEOTIDE SEQUENCE [LARGE SCALE GENOMIC DNA]</scope>
    <source>
        <strain evidence="14">cv. Jemalong A17</strain>
    </source>
</reference>
<sequence length="374" mass="42592">MEETDDNSDLSSLMCFENISECLDNYESDVDDESSLSFNNPCLSYNNIGSENLLAFRELINETVLSLVKRESEHLPRDDYLERLRGEDINLKFRDLNLNMNLNLNGIRREAIEWMWKAAACYGFGPCIFSLAVNYVDRFLSVYKFERGHLWSEKLLALACLSIAAKLEEGKKLPKSIDFKLGELVFVFETKGITTMELLILDHLNWEMQSSTPCSFVDYFLSKITSEQQFPSGSSMLNSIDLILKMPKYIDFLEFKPSEIAAATAICVSKELETNGIDEVLTRFAIVEKDKTLKCLELMKNLGWMEVSSDLSSIDFGTCVPESPVGVLDSSWENSKCDEKTTDELYPNSSPESSHASKRHKSFHDDEAFLVMKF</sequence>
<keyword evidence="4 7" id="KW-0195">Cyclin</keyword>
<evidence type="ECO:0000256" key="2">
    <source>
        <dbReference type="ARBA" id="ARBA00011177"/>
    </source>
</evidence>
<evidence type="ECO:0000313" key="11">
    <source>
        <dbReference type="EMBL" id="RHN41589.1"/>
    </source>
</evidence>
<evidence type="ECO:0000256" key="5">
    <source>
        <dbReference type="ARBA" id="ARBA00023306"/>
    </source>
</evidence>
<dbReference type="OMA" id="LMCFENI"/>
<dbReference type="InterPro" id="IPR006671">
    <property type="entry name" value="Cyclin_N"/>
</dbReference>
<dbReference type="PROSITE" id="PS00292">
    <property type="entry name" value="CYCLINS"/>
    <property type="match status" value="1"/>
</dbReference>
<dbReference type="Proteomes" id="UP000002051">
    <property type="component" value="Chromosome 8"/>
</dbReference>
<dbReference type="Pfam" id="PF00134">
    <property type="entry name" value="Cyclin_N"/>
    <property type="match status" value="1"/>
</dbReference>
<dbReference type="HOGENOM" id="CLU_048040_1_0_1"/>
<dbReference type="Gene3D" id="1.10.472.10">
    <property type="entry name" value="Cyclin-like"/>
    <property type="match status" value="2"/>
</dbReference>
<dbReference type="EnsemblPlants" id="AET03383">
    <property type="protein sequence ID" value="AET03383"/>
    <property type="gene ID" value="MTR_8g068950"/>
</dbReference>
<dbReference type="InterPro" id="IPR039361">
    <property type="entry name" value="Cyclin"/>
</dbReference>
<dbReference type="PaxDb" id="3880-AET03383"/>
<dbReference type="InterPro" id="IPR013763">
    <property type="entry name" value="Cyclin-like_dom"/>
</dbReference>
<keyword evidence="13" id="KW-1185">Reference proteome</keyword>
<dbReference type="PANTHER" id="PTHR10177">
    <property type="entry name" value="CYCLINS"/>
    <property type="match status" value="1"/>
</dbReference>
<dbReference type="OrthoDB" id="5590282at2759"/>
<keyword evidence="3" id="KW-0132">Cell division</keyword>
<evidence type="ECO:0000313" key="14">
    <source>
        <dbReference type="Proteomes" id="UP000265566"/>
    </source>
</evidence>
<comment type="similarity">
    <text evidence="1">Belongs to the cyclin family. Cyclin D subfamily.</text>
</comment>
<proteinExistence type="inferred from homology"/>
<evidence type="ECO:0000256" key="8">
    <source>
        <dbReference type="SAM" id="MobiDB-lite"/>
    </source>
</evidence>
<dbReference type="eggNOG" id="KOG0656">
    <property type="taxonomic scope" value="Eukaryota"/>
</dbReference>
<feature type="region of interest" description="Disordered" evidence="8">
    <location>
        <begin position="338"/>
        <end position="362"/>
    </location>
</feature>
<reference evidence="10 13" key="1">
    <citation type="journal article" date="2011" name="Nature">
        <title>The Medicago genome provides insight into the evolution of rhizobial symbioses.</title>
        <authorList>
            <person name="Young N.D."/>
            <person name="Debelle F."/>
            <person name="Oldroyd G.E."/>
            <person name="Geurts R."/>
            <person name="Cannon S.B."/>
            <person name="Udvardi M.K."/>
            <person name="Benedito V.A."/>
            <person name="Mayer K.F."/>
            <person name="Gouzy J."/>
            <person name="Schoof H."/>
            <person name="Van de Peer Y."/>
            <person name="Proost S."/>
            <person name="Cook D.R."/>
            <person name="Meyers B.C."/>
            <person name="Spannagl M."/>
            <person name="Cheung F."/>
            <person name="De Mita S."/>
            <person name="Krishnakumar V."/>
            <person name="Gundlach H."/>
            <person name="Zhou S."/>
            <person name="Mudge J."/>
            <person name="Bharti A.K."/>
            <person name="Murray J.D."/>
            <person name="Naoumkina M.A."/>
            <person name="Rosen B."/>
            <person name="Silverstein K.A."/>
            <person name="Tang H."/>
            <person name="Rombauts S."/>
            <person name="Zhao P.X."/>
            <person name="Zhou P."/>
            <person name="Barbe V."/>
            <person name="Bardou P."/>
            <person name="Bechner M."/>
            <person name="Bellec A."/>
            <person name="Berger A."/>
            <person name="Berges H."/>
            <person name="Bidwell S."/>
            <person name="Bisseling T."/>
            <person name="Choisne N."/>
            <person name="Couloux A."/>
            <person name="Denny R."/>
            <person name="Deshpande S."/>
            <person name="Dai X."/>
            <person name="Doyle J.J."/>
            <person name="Dudez A.M."/>
            <person name="Farmer A.D."/>
            <person name="Fouteau S."/>
            <person name="Franken C."/>
            <person name="Gibelin C."/>
            <person name="Gish J."/>
            <person name="Goldstein S."/>
            <person name="Gonzalez A.J."/>
            <person name="Green P.J."/>
            <person name="Hallab A."/>
            <person name="Hartog M."/>
            <person name="Hua A."/>
            <person name="Humphray S.J."/>
            <person name="Jeong D.H."/>
            <person name="Jing Y."/>
            <person name="Jocker A."/>
            <person name="Kenton S.M."/>
            <person name="Kim D.J."/>
            <person name="Klee K."/>
            <person name="Lai H."/>
            <person name="Lang C."/>
            <person name="Lin S."/>
            <person name="Macmil S.L."/>
            <person name="Magdelenat G."/>
            <person name="Matthews L."/>
            <person name="McCorrison J."/>
            <person name="Monaghan E.L."/>
            <person name="Mun J.H."/>
            <person name="Najar F.Z."/>
            <person name="Nicholson C."/>
            <person name="Noirot C."/>
            <person name="O'Bleness M."/>
            <person name="Paule C.R."/>
            <person name="Poulain J."/>
            <person name="Prion F."/>
            <person name="Qin B."/>
            <person name="Qu C."/>
            <person name="Retzel E.F."/>
            <person name="Riddle C."/>
            <person name="Sallet E."/>
            <person name="Samain S."/>
            <person name="Samson N."/>
            <person name="Sanders I."/>
            <person name="Saurat O."/>
            <person name="Scarpelli C."/>
            <person name="Schiex T."/>
            <person name="Segurens B."/>
            <person name="Severin A.J."/>
            <person name="Sherrier D.J."/>
            <person name="Shi R."/>
            <person name="Sims S."/>
            <person name="Singer S.R."/>
            <person name="Sinharoy S."/>
            <person name="Sterck L."/>
            <person name="Viollet A."/>
            <person name="Wang B.B."/>
            <person name="Wang K."/>
            <person name="Wang M."/>
            <person name="Wang X."/>
            <person name="Warfsmann J."/>
            <person name="Weissenbach J."/>
            <person name="White D.D."/>
            <person name="White J.D."/>
            <person name="Wiley G.B."/>
            <person name="Wincker P."/>
            <person name="Xing Y."/>
            <person name="Yang L."/>
            <person name="Yao Z."/>
            <person name="Ying F."/>
            <person name="Zhai J."/>
            <person name="Zhou L."/>
            <person name="Zuber A."/>
            <person name="Denarie J."/>
            <person name="Dixon R.A."/>
            <person name="May G.D."/>
            <person name="Schwartz D.C."/>
            <person name="Rogers J."/>
            <person name="Quetier F."/>
            <person name="Town C.D."/>
            <person name="Roe B.A."/>
        </authorList>
    </citation>
    <scope>NUCLEOTIDE SEQUENCE [LARGE SCALE GENOMIC DNA]</scope>
    <source>
        <strain evidence="10">A17</strain>
        <strain evidence="12 13">cv. Jemalong A17</strain>
    </source>
</reference>
<dbReference type="EMBL" id="PSQE01000008">
    <property type="protein sequence ID" value="RHN41589.1"/>
    <property type="molecule type" value="Genomic_DNA"/>
</dbReference>
<dbReference type="GO" id="GO:0016538">
    <property type="term" value="F:cyclin-dependent protein serine/threonine kinase regulator activity"/>
    <property type="evidence" value="ECO:0000318"/>
    <property type="project" value="GO_Central"/>
</dbReference>
<organism evidence="10 13">
    <name type="scientific">Medicago truncatula</name>
    <name type="common">Barrel medic</name>
    <name type="synonym">Medicago tribuloides</name>
    <dbReference type="NCBI Taxonomy" id="3880"/>
    <lineage>
        <taxon>Eukaryota</taxon>
        <taxon>Viridiplantae</taxon>
        <taxon>Streptophyta</taxon>
        <taxon>Embryophyta</taxon>
        <taxon>Tracheophyta</taxon>
        <taxon>Spermatophyta</taxon>
        <taxon>Magnoliopsida</taxon>
        <taxon>eudicotyledons</taxon>
        <taxon>Gunneridae</taxon>
        <taxon>Pentapetalae</taxon>
        <taxon>rosids</taxon>
        <taxon>fabids</taxon>
        <taxon>Fabales</taxon>
        <taxon>Fabaceae</taxon>
        <taxon>Papilionoideae</taxon>
        <taxon>50 kb inversion clade</taxon>
        <taxon>NPAAA clade</taxon>
        <taxon>Hologalegina</taxon>
        <taxon>IRL clade</taxon>
        <taxon>Trifolieae</taxon>
        <taxon>Medicago</taxon>
    </lineage>
</organism>
<evidence type="ECO:0000256" key="3">
    <source>
        <dbReference type="ARBA" id="ARBA00022618"/>
    </source>
</evidence>
<evidence type="ECO:0000256" key="1">
    <source>
        <dbReference type="ARBA" id="ARBA00009065"/>
    </source>
</evidence>
<dbReference type="Pfam" id="PF02984">
    <property type="entry name" value="Cyclin_C"/>
    <property type="match status" value="1"/>
</dbReference>
<dbReference type="InterPro" id="IPR048258">
    <property type="entry name" value="Cyclins_cyclin-box"/>
</dbReference>
<dbReference type="SUPFAM" id="SSF47954">
    <property type="entry name" value="Cyclin-like"/>
    <property type="match status" value="1"/>
</dbReference>
<dbReference type="GO" id="GO:0051301">
    <property type="term" value="P:cell division"/>
    <property type="evidence" value="ECO:0007669"/>
    <property type="project" value="UniProtKB-KW"/>
</dbReference>
<dbReference type="GO" id="GO:0005634">
    <property type="term" value="C:nucleus"/>
    <property type="evidence" value="ECO:0000318"/>
    <property type="project" value="GO_Central"/>
</dbReference>
<reference evidence="11" key="5">
    <citation type="journal article" date="2018" name="Nat. Plants">
        <title>Whole-genome landscape of Medicago truncatula symbiotic genes.</title>
        <authorList>
            <person name="Pecrix Y."/>
            <person name="Gamas P."/>
            <person name="Carrere S."/>
        </authorList>
    </citation>
    <scope>NUCLEOTIDE SEQUENCE</scope>
    <source>
        <tissue evidence="11">Leaves</tissue>
    </source>
</reference>
<evidence type="ECO:0000313" key="10">
    <source>
        <dbReference type="EMBL" id="AET03383.1"/>
    </source>
</evidence>
<comment type="subunit">
    <text evidence="2">Interacts with the CDC2 protein kinase to form a serine/threonine kinase holoenzyme complex also known as maturation promoting factor (MPF). The cyclin subunit imparts substrate specificity to the complex.</text>
</comment>
<reference evidence="10 13" key="2">
    <citation type="journal article" date="2014" name="BMC Genomics">
        <title>An improved genome release (version Mt4.0) for the model legume Medicago truncatula.</title>
        <authorList>
            <person name="Tang H."/>
            <person name="Krishnakumar V."/>
            <person name="Bidwell S."/>
            <person name="Rosen B."/>
            <person name="Chan A."/>
            <person name="Zhou S."/>
            <person name="Gentzbittel L."/>
            <person name="Childs K.L."/>
            <person name="Yandell M."/>
            <person name="Gundlach H."/>
            <person name="Mayer K.F."/>
            <person name="Schwartz D.C."/>
            <person name="Town C.D."/>
        </authorList>
    </citation>
    <scope>GENOME REANNOTATION</scope>
    <source>
        <strain evidence="12 13">cv. Jemalong A17</strain>
    </source>
</reference>
<evidence type="ECO:0000259" key="9">
    <source>
        <dbReference type="SMART" id="SM00385"/>
    </source>
</evidence>
<dbReference type="CDD" id="cd20544">
    <property type="entry name" value="CYCLIN_AtCycD-like_rpt2"/>
    <property type="match status" value="1"/>
</dbReference>
<gene>
    <name evidence="12" type="primary">11443522</name>
    <name evidence="10" type="ordered locus">MTR_8g068950</name>
    <name evidence="11" type="ORF">MtrunA17_Chr8g0367661</name>
</gene>
<dbReference type="STRING" id="3880.G7LJ87"/>
<evidence type="ECO:0000313" key="12">
    <source>
        <dbReference type="EnsemblPlants" id="AET03383"/>
    </source>
</evidence>